<feature type="chain" id="PRO_5042994992" evidence="2">
    <location>
        <begin position="18"/>
        <end position="441"/>
    </location>
</feature>
<feature type="region of interest" description="Disordered" evidence="1">
    <location>
        <begin position="416"/>
        <end position="441"/>
    </location>
</feature>
<evidence type="ECO:0000256" key="2">
    <source>
        <dbReference type="SAM" id="SignalP"/>
    </source>
</evidence>
<evidence type="ECO:0000313" key="3">
    <source>
        <dbReference type="EMBL" id="KAK6518686.1"/>
    </source>
</evidence>
<comment type="caution">
    <text evidence="3">The sequence shown here is derived from an EMBL/GenBank/DDBJ whole genome shotgun (WGS) entry which is preliminary data.</text>
</comment>
<organism evidence="3 4">
    <name type="scientific">Arthrobotrys conoides</name>
    <dbReference type="NCBI Taxonomy" id="74498"/>
    <lineage>
        <taxon>Eukaryota</taxon>
        <taxon>Fungi</taxon>
        <taxon>Dikarya</taxon>
        <taxon>Ascomycota</taxon>
        <taxon>Pezizomycotina</taxon>
        <taxon>Orbiliomycetes</taxon>
        <taxon>Orbiliales</taxon>
        <taxon>Orbiliaceae</taxon>
        <taxon>Arthrobotrys</taxon>
    </lineage>
</organism>
<feature type="compositionally biased region" description="Basic residues" evidence="1">
    <location>
        <begin position="420"/>
        <end position="441"/>
    </location>
</feature>
<gene>
    <name evidence="3" type="ORF">TWF506_005824</name>
</gene>
<sequence>MTKPLALLALLSPLVSAQCSGYNYIPSYPHCGVNFSDDTYLESNLIPLDSGCPGAFGSNYQAKATYTDYEGVISTVGLLKPVTSPSNPTETVRFLYDIRYKDILEDSLVTVNYYFPRNTLTVSVPGFMVHNTVVYGEATEVVFSTVESGSTTSTSTIHSTSTTTTTKFSTIVDVGVTETITLSPITRTRTITHSASPTTKKVLTTKRTTTTLRCIPHPNYKPHRLRDLSNQLDDNENNDNNLNRRDTIFNSKTFVVPTCTTTIPSKTTVYTNTILTISTITTKSTRTVSTTIIDGTVTNTRIITFRVNATDKVFITPSPVTTTKTINAPRRTVTSLVTVKVVMTKYATKTLCGGKPTGTKGYATNKSCVIKPPKTTTRKVVKTTGKKPVGYKTTTKKVVKTTTKKVVKTTPKVVGYKPRTTAKPKTTKKCTKNGGKTTKRY</sequence>
<feature type="signal peptide" evidence="2">
    <location>
        <begin position="1"/>
        <end position="17"/>
    </location>
</feature>
<evidence type="ECO:0000313" key="4">
    <source>
        <dbReference type="Proteomes" id="UP001307849"/>
    </source>
</evidence>
<name>A0AAN8NUU7_9PEZI</name>
<keyword evidence="4" id="KW-1185">Reference proteome</keyword>
<reference evidence="3 4" key="1">
    <citation type="submission" date="2019-10" db="EMBL/GenBank/DDBJ databases">
        <authorList>
            <person name="Palmer J.M."/>
        </authorList>
    </citation>
    <scope>NUCLEOTIDE SEQUENCE [LARGE SCALE GENOMIC DNA]</scope>
    <source>
        <strain evidence="3 4">TWF506</strain>
    </source>
</reference>
<keyword evidence="2" id="KW-0732">Signal</keyword>
<accession>A0AAN8NUU7</accession>
<dbReference type="EMBL" id="JAVHJM010000002">
    <property type="protein sequence ID" value="KAK6518686.1"/>
    <property type="molecule type" value="Genomic_DNA"/>
</dbReference>
<evidence type="ECO:0000256" key="1">
    <source>
        <dbReference type="SAM" id="MobiDB-lite"/>
    </source>
</evidence>
<dbReference type="Proteomes" id="UP001307849">
    <property type="component" value="Unassembled WGS sequence"/>
</dbReference>
<dbReference type="AlphaFoldDB" id="A0AAN8NUU7"/>
<protein>
    <submittedName>
        <fullName evidence="3">Uncharacterized protein</fullName>
    </submittedName>
</protein>
<proteinExistence type="predicted"/>